<accession>A0ABQ5KF93</accession>
<dbReference type="Proteomes" id="UP001057375">
    <property type="component" value="Unassembled WGS sequence"/>
</dbReference>
<proteinExistence type="predicted"/>
<comment type="caution">
    <text evidence="2">The sequence shown here is derived from an EMBL/GenBank/DDBJ whole genome shotgun (WGS) entry which is preliminary data.</text>
</comment>
<reference evidence="2" key="1">
    <citation type="submission" date="2022-03" db="EMBL/GenBank/DDBJ databases">
        <title>Draft genome sequence of Aduncisulcus paluster, a free-living microaerophilic Fornicata.</title>
        <authorList>
            <person name="Yuyama I."/>
            <person name="Kume K."/>
            <person name="Tamura T."/>
            <person name="Inagaki Y."/>
            <person name="Hashimoto T."/>
        </authorList>
    </citation>
    <scope>NUCLEOTIDE SEQUENCE</scope>
    <source>
        <strain evidence="2">NY0171</strain>
    </source>
</reference>
<name>A0ABQ5KF93_9EUKA</name>
<sequence length="75" mass="8374">SEIPSIHGDDPERNRRLGPLYTVRATCMQYRSEPNHGNICDGSDLWRDDSTKQGIAEGLGRSNRERDAQASEDDG</sequence>
<organism evidence="2 3">
    <name type="scientific">Aduncisulcus paluster</name>
    <dbReference type="NCBI Taxonomy" id="2918883"/>
    <lineage>
        <taxon>Eukaryota</taxon>
        <taxon>Metamonada</taxon>
        <taxon>Carpediemonas-like organisms</taxon>
        <taxon>Aduncisulcus</taxon>
    </lineage>
</organism>
<feature type="non-terminal residue" evidence="2">
    <location>
        <position position="1"/>
    </location>
</feature>
<keyword evidence="3" id="KW-1185">Reference proteome</keyword>
<evidence type="ECO:0000256" key="1">
    <source>
        <dbReference type="SAM" id="MobiDB-lite"/>
    </source>
</evidence>
<protein>
    <submittedName>
        <fullName evidence="2">Uncharacterized protein</fullName>
    </submittedName>
</protein>
<gene>
    <name evidence="2" type="ORF">ADUPG1_005794</name>
</gene>
<evidence type="ECO:0000313" key="2">
    <source>
        <dbReference type="EMBL" id="GKT31207.1"/>
    </source>
</evidence>
<feature type="region of interest" description="Disordered" evidence="1">
    <location>
        <begin position="33"/>
        <end position="75"/>
    </location>
</feature>
<dbReference type="EMBL" id="BQXS01009435">
    <property type="protein sequence ID" value="GKT31207.1"/>
    <property type="molecule type" value="Genomic_DNA"/>
</dbReference>
<evidence type="ECO:0000313" key="3">
    <source>
        <dbReference type="Proteomes" id="UP001057375"/>
    </source>
</evidence>